<keyword evidence="2" id="KW-1185">Reference proteome</keyword>
<evidence type="ECO:0000313" key="1">
    <source>
        <dbReference type="EMBL" id="GAP12587.1"/>
    </source>
</evidence>
<accession>A0A0S7BFL4</accession>
<protein>
    <recommendedName>
        <fullName evidence="3">Amidoligase enzyme</fullName>
    </recommendedName>
</protein>
<name>A0A0S7BFL4_9CHLR</name>
<dbReference type="RefSeq" id="WP_075071998.1">
    <property type="nucleotide sequence ID" value="NZ_DF967972.1"/>
</dbReference>
<evidence type="ECO:0008006" key="3">
    <source>
        <dbReference type="Google" id="ProtNLM"/>
    </source>
</evidence>
<reference evidence="1" key="1">
    <citation type="submission" date="2015-07" db="EMBL/GenBank/DDBJ databases">
        <title>Draft Genome Sequences of Anaerolinea thermolimosa IMO-1, Bellilinea caldifistulae GOMI-1, Leptolinea tardivitalis YMTK-2, Levilinea saccharolytica KIBI-1,Longilinea arvoryzae KOME-1, Previously Described as Members of the Anaerolineaceae (Chloroflexi).</title>
        <authorList>
            <person name="Sekiguchi Y."/>
            <person name="Ohashi A."/>
            <person name="Matsuura N."/>
            <person name="Tourlousse M.D."/>
        </authorList>
    </citation>
    <scope>NUCLEOTIDE SEQUENCE [LARGE SCALE GENOMIC DNA]</scope>
    <source>
        <strain evidence="1">KOME-1</strain>
    </source>
</reference>
<proteinExistence type="predicted"/>
<evidence type="ECO:0000313" key="2">
    <source>
        <dbReference type="Proteomes" id="UP000055060"/>
    </source>
</evidence>
<dbReference type="STRING" id="360412.LARV_00323"/>
<dbReference type="Proteomes" id="UP000055060">
    <property type="component" value="Unassembled WGS sequence"/>
</dbReference>
<dbReference type="EMBL" id="DF967972">
    <property type="protein sequence ID" value="GAP12587.1"/>
    <property type="molecule type" value="Genomic_DNA"/>
</dbReference>
<sequence>MKDPIFLRRSDLLSLDEASYWKRLLYQVTKIGMELEVATPKGIDRPSFEAAVNEALAPSGTFNSLGINGVLDVGKEHCGVEIRIIGRQPHFRSLQKQLSAIMGALLEKGGRARATCGLHFHLLTPGLAEPVPEIILANLWNLVRRYSPELRFLTSCGDTRKALCRRRNYTSHIEMIQHSPATMSMREIKEILKESKRVPEHQNFFNLQHVQFDDSGAVSDFHLEFRFPDADLSATSVSAKTFLFLALLLKAVDFSQYGVIHVGKIVPWRRKTYLLGILNNNDGNLATSDTSALTDEMIQELRQGCRELLDLLTPVFEGLDSEPALEVLNSLAEQPVSLLRCAGYDWQGIESLLSKRAAVDDLGLDETDRKLMQYIEVGEWSGLSSLESWEWSASRELYLTPQNLEQRLERLKALRGLRWDAARGSLLFTH</sequence>
<dbReference type="AlphaFoldDB" id="A0A0S7BFL4"/>
<dbReference type="OrthoDB" id="9553325at2"/>
<gene>
    <name evidence="1" type="ORF">LARV_00323</name>
</gene>
<organism evidence="1">
    <name type="scientific">Longilinea arvoryzae</name>
    <dbReference type="NCBI Taxonomy" id="360412"/>
    <lineage>
        <taxon>Bacteria</taxon>
        <taxon>Bacillati</taxon>
        <taxon>Chloroflexota</taxon>
        <taxon>Anaerolineae</taxon>
        <taxon>Anaerolineales</taxon>
        <taxon>Anaerolineaceae</taxon>
        <taxon>Longilinea</taxon>
    </lineage>
</organism>